<sequence>MSLMENADTVRWGVLGPGRIARDVVRDLQMTPNAVLEVVCSRSLDRAEAFAQEFGFRRAMEGEEALAADPDVDIVYIASPHPAHFESAKRMLLAGKPVVCEKPMTMDAAQARELIAISKQQNVFLMEAVWTRCLPVFQVVRKWLQEERVGPGKPRLVSSSFCVGLSKDPKDRWLNPELGGGGLLDLGVYPLTVSQLAMGGGAPVEIKVMADFAETGVDEMVSGLMRYEHGGVARFTCSMRTEFECPLEIGGEDGFIRVPSRFLDANEATLTVGNHSETVRAPRRGQGYVHELEEAMRCLRSGEIESPMISHADTLATMETMDRIRAQIGLKYPGEE</sequence>
<dbReference type="GO" id="GO:0000166">
    <property type="term" value="F:nucleotide binding"/>
    <property type="evidence" value="ECO:0007669"/>
    <property type="project" value="InterPro"/>
</dbReference>
<evidence type="ECO:0000256" key="1">
    <source>
        <dbReference type="ARBA" id="ARBA00010928"/>
    </source>
</evidence>
<dbReference type="InterPro" id="IPR000683">
    <property type="entry name" value="Gfo/Idh/MocA-like_OxRdtase_N"/>
</dbReference>
<accession>A0A934S4Y4</accession>
<comment type="similarity">
    <text evidence="1">Belongs to the Gfo/Idh/MocA family.</text>
</comment>
<dbReference type="GO" id="GO:0016491">
    <property type="term" value="F:oxidoreductase activity"/>
    <property type="evidence" value="ECO:0007669"/>
    <property type="project" value="UniProtKB-KW"/>
</dbReference>
<proteinExistence type="inferred from homology"/>
<dbReference type="InterPro" id="IPR036291">
    <property type="entry name" value="NAD(P)-bd_dom_sf"/>
</dbReference>
<evidence type="ECO:0000259" key="4">
    <source>
        <dbReference type="Pfam" id="PF22725"/>
    </source>
</evidence>
<protein>
    <submittedName>
        <fullName evidence="5">Gfo/Idh/MocA family oxidoreductase</fullName>
    </submittedName>
</protein>
<evidence type="ECO:0000313" key="6">
    <source>
        <dbReference type="Proteomes" id="UP000603141"/>
    </source>
</evidence>
<dbReference type="AlphaFoldDB" id="A0A934S4Y4"/>
<dbReference type="Proteomes" id="UP000603141">
    <property type="component" value="Unassembled WGS sequence"/>
</dbReference>
<dbReference type="Gene3D" id="3.40.50.720">
    <property type="entry name" value="NAD(P)-binding Rossmann-like Domain"/>
    <property type="match status" value="1"/>
</dbReference>
<dbReference type="Pfam" id="PF01408">
    <property type="entry name" value="GFO_IDH_MocA"/>
    <property type="match status" value="1"/>
</dbReference>
<feature type="domain" description="GFO/IDH/MocA-like oxidoreductase" evidence="4">
    <location>
        <begin position="137"/>
        <end position="256"/>
    </location>
</feature>
<feature type="domain" description="Gfo/Idh/MocA-like oxidoreductase N-terminal" evidence="3">
    <location>
        <begin position="10"/>
        <end position="126"/>
    </location>
</feature>
<reference evidence="5" key="1">
    <citation type="submission" date="2021-01" db="EMBL/GenBank/DDBJ databases">
        <title>Modified the classification status of verrucomicrobia.</title>
        <authorList>
            <person name="Feng X."/>
        </authorList>
    </citation>
    <scope>NUCLEOTIDE SEQUENCE</scope>
    <source>
        <strain evidence="5">KCTC 22041</strain>
    </source>
</reference>
<name>A0A934S4Y4_9BACT</name>
<dbReference type="EMBL" id="JAENIJ010000003">
    <property type="protein sequence ID" value="MBK1881234.1"/>
    <property type="molecule type" value="Genomic_DNA"/>
</dbReference>
<dbReference type="SUPFAM" id="SSF51735">
    <property type="entry name" value="NAD(P)-binding Rossmann-fold domains"/>
    <property type="match status" value="1"/>
</dbReference>
<organism evidence="5 6">
    <name type="scientific">Luteolibacter pohnpeiensis</name>
    <dbReference type="NCBI Taxonomy" id="454153"/>
    <lineage>
        <taxon>Bacteria</taxon>
        <taxon>Pseudomonadati</taxon>
        <taxon>Verrucomicrobiota</taxon>
        <taxon>Verrucomicrobiia</taxon>
        <taxon>Verrucomicrobiales</taxon>
        <taxon>Verrucomicrobiaceae</taxon>
        <taxon>Luteolibacter</taxon>
    </lineage>
</organism>
<dbReference type="InterPro" id="IPR050984">
    <property type="entry name" value="Gfo/Idh/MocA_domain"/>
</dbReference>
<evidence type="ECO:0000259" key="3">
    <source>
        <dbReference type="Pfam" id="PF01408"/>
    </source>
</evidence>
<dbReference type="PANTHER" id="PTHR22604:SF105">
    <property type="entry name" value="TRANS-1,2-DIHYDROBENZENE-1,2-DIOL DEHYDROGENASE"/>
    <property type="match status" value="1"/>
</dbReference>
<keyword evidence="6" id="KW-1185">Reference proteome</keyword>
<keyword evidence="2" id="KW-0560">Oxidoreductase</keyword>
<evidence type="ECO:0000313" key="5">
    <source>
        <dbReference type="EMBL" id="MBK1881234.1"/>
    </source>
</evidence>
<comment type="caution">
    <text evidence="5">The sequence shown here is derived from an EMBL/GenBank/DDBJ whole genome shotgun (WGS) entry which is preliminary data.</text>
</comment>
<dbReference type="SUPFAM" id="SSF55347">
    <property type="entry name" value="Glyceraldehyde-3-phosphate dehydrogenase-like, C-terminal domain"/>
    <property type="match status" value="1"/>
</dbReference>
<evidence type="ECO:0000256" key="2">
    <source>
        <dbReference type="ARBA" id="ARBA00023002"/>
    </source>
</evidence>
<dbReference type="PANTHER" id="PTHR22604">
    <property type="entry name" value="OXIDOREDUCTASES"/>
    <property type="match status" value="1"/>
</dbReference>
<dbReference type="Pfam" id="PF22725">
    <property type="entry name" value="GFO_IDH_MocA_C3"/>
    <property type="match status" value="1"/>
</dbReference>
<dbReference type="Gene3D" id="3.30.360.10">
    <property type="entry name" value="Dihydrodipicolinate Reductase, domain 2"/>
    <property type="match status" value="1"/>
</dbReference>
<gene>
    <name evidence="5" type="ORF">JIN85_02340</name>
</gene>
<dbReference type="InterPro" id="IPR055170">
    <property type="entry name" value="GFO_IDH_MocA-like_dom"/>
</dbReference>